<dbReference type="NCBIfam" id="NF003716">
    <property type="entry name" value="PRK05326.1-3"/>
    <property type="match status" value="1"/>
</dbReference>
<name>A0ABS7U5V8_9BACT</name>
<dbReference type="Gene3D" id="3.30.70.1450">
    <property type="entry name" value="Regulator of K+ conductance, C-terminal domain"/>
    <property type="match status" value="1"/>
</dbReference>
<evidence type="ECO:0000256" key="9">
    <source>
        <dbReference type="ARBA" id="ARBA00023136"/>
    </source>
</evidence>
<evidence type="ECO:0000256" key="2">
    <source>
        <dbReference type="ARBA" id="ARBA00022448"/>
    </source>
</evidence>
<dbReference type="InterPro" id="IPR006037">
    <property type="entry name" value="RCK_C"/>
</dbReference>
<dbReference type="SUPFAM" id="SSF116726">
    <property type="entry name" value="TrkA C-terminal domain-like"/>
    <property type="match status" value="1"/>
</dbReference>
<dbReference type="InterPro" id="IPR006153">
    <property type="entry name" value="Cation/H_exchanger_TM"/>
</dbReference>
<keyword evidence="6 10" id="KW-0812">Transmembrane</keyword>
<feature type="transmembrane region" description="Helical" evidence="10">
    <location>
        <begin position="29"/>
        <end position="49"/>
    </location>
</feature>
<dbReference type="Gene3D" id="3.40.50.720">
    <property type="entry name" value="NAD(P)-binding Rossmann-like Domain"/>
    <property type="match status" value="1"/>
</dbReference>
<evidence type="ECO:0000256" key="6">
    <source>
        <dbReference type="ARBA" id="ARBA00022692"/>
    </source>
</evidence>
<keyword evidence="2" id="KW-0813">Transport</keyword>
<dbReference type="Proteomes" id="UP001139031">
    <property type="component" value="Unassembled WGS sequence"/>
</dbReference>
<feature type="transmembrane region" description="Helical" evidence="10">
    <location>
        <begin position="361"/>
        <end position="381"/>
    </location>
</feature>
<feature type="domain" description="RCK N-terminal" evidence="11">
    <location>
        <begin position="511"/>
        <end position="627"/>
    </location>
</feature>
<dbReference type="InterPro" id="IPR003148">
    <property type="entry name" value="RCK_N"/>
</dbReference>
<evidence type="ECO:0000256" key="8">
    <source>
        <dbReference type="ARBA" id="ARBA00023065"/>
    </source>
</evidence>
<evidence type="ECO:0000256" key="1">
    <source>
        <dbReference type="ARBA" id="ARBA00004651"/>
    </source>
</evidence>
<comment type="caution">
    <text evidence="13">The sequence shown here is derived from an EMBL/GenBank/DDBJ whole genome shotgun (WGS) entry which is preliminary data.</text>
</comment>
<proteinExistence type="predicted"/>
<dbReference type="NCBIfam" id="NF003715">
    <property type="entry name" value="PRK05326.1-2"/>
    <property type="match status" value="1"/>
</dbReference>
<dbReference type="RefSeq" id="WP_224197573.1">
    <property type="nucleotide sequence ID" value="NZ_JAIRAU010000059.1"/>
</dbReference>
<dbReference type="InterPro" id="IPR036291">
    <property type="entry name" value="NAD(P)-bd_dom_sf"/>
</dbReference>
<evidence type="ECO:0000256" key="4">
    <source>
        <dbReference type="ARBA" id="ARBA00022475"/>
    </source>
</evidence>
<dbReference type="Pfam" id="PF00999">
    <property type="entry name" value="Na_H_Exchanger"/>
    <property type="match status" value="1"/>
</dbReference>
<dbReference type="PROSITE" id="PS51201">
    <property type="entry name" value="RCK_N"/>
    <property type="match status" value="1"/>
</dbReference>
<feature type="transmembrane region" description="Helical" evidence="10">
    <location>
        <begin position="87"/>
        <end position="112"/>
    </location>
</feature>
<feature type="transmembrane region" description="Helical" evidence="10">
    <location>
        <begin position="265"/>
        <end position="287"/>
    </location>
</feature>
<dbReference type="InterPro" id="IPR036721">
    <property type="entry name" value="RCK_C_sf"/>
</dbReference>
<keyword evidence="4" id="KW-1003">Cell membrane</keyword>
<organism evidence="13 14">
    <name type="scientific">Nannocystis pusilla</name>
    <dbReference type="NCBI Taxonomy" id="889268"/>
    <lineage>
        <taxon>Bacteria</taxon>
        <taxon>Pseudomonadati</taxon>
        <taxon>Myxococcota</taxon>
        <taxon>Polyangia</taxon>
        <taxon>Nannocystales</taxon>
        <taxon>Nannocystaceae</taxon>
        <taxon>Nannocystis</taxon>
    </lineage>
</organism>
<keyword evidence="5" id="KW-0630">Potassium</keyword>
<keyword evidence="8" id="KW-0406">Ion transport</keyword>
<protein>
    <submittedName>
        <fullName evidence="13">Potassium/proton antiporter</fullName>
    </submittedName>
</protein>
<keyword evidence="3" id="KW-0050">Antiport</keyword>
<evidence type="ECO:0000313" key="13">
    <source>
        <dbReference type="EMBL" id="MBZ5715833.1"/>
    </source>
</evidence>
<comment type="subcellular location">
    <subcellularLocation>
        <location evidence="1">Cell membrane</location>
        <topology evidence="1">Multi-pass membrane protein</topology>
    </subcellularLocation>
</comment>
<feature type="transmembrane region" description="Helical" evidence="10">
    <location>
        <begin position="118"/>
        <end position="137"/>
    </location>
</feature>
<dbReference type="PANTHER" id="PTHR32507:SF7">
    <property type="entry name" value="K(+)_H(+) ANTIPORTER NHAP2"/>
    <property type="match status" value="1"/>
</dbReference>
<sequence>METVYIVVPLLLIGVVLAAVWLDRWSVPVILVALGLGILFGSDVLNVWHFDDVELTNQVANLALVFILFQGGFATKRADLQAVALPALGLATWGVLLTAAGTFVCLHLGLGWSIEQSLLLAVIISSTDAAATFSILRRQALPSRLGSTIEIESAANDPMAILTTLIVVEAYASGATHGWLTVLLFLWKFLAGPVIGWLIARGAVAVFNRLNPQDRGYYYVLLVGVVMFSYGFTELVQASGMLASFTAGLVMGNTRFVYRQGVSNFAAALAMIANIGVFVLMGVLVFPSQWAELWLRGIVLFLVLTFVARPAAVWLGTLGMRLGARERLFMSWAGLRGAVPIVLATYPLASGLAVGREIFNLVFFAVLLSVSIQGSTLGLLARKLGLSEIKRPPPRYGLELVTMAHSELDLIVVDLPGPKGRTGPRIRELILPQSALITLIARGNEVIGPTGNTRLLGWDQVTVLARPEDEAAVRTAMLRRFEEPEPGVEPELLEKPDMVPAADEEAIRQLREHVVLLGHGRVGATLAGLLRREGLPIIVIEQDWHIVELLRRDGALALAGDGESSEVLNYAGIARARVLLVTTTNPLAAEAAIEHAHRVNPTIEVVARVQFAEQRATLSRFPRTHCVNGEDELARAMARLGLDAFRAEANEAGPTRPEARS</sequence>
<feature type="transmembrane region" description="Helical" evidence="10">
    <location>
        <begin position="216"/>
        <end position="232"/>
    </location>
</feature>
<keyword evidence="5" id="KW-0633">Potassium transport</keyword>
<reference evidence="13" key="1">
    <citation type="submission" date="2021-08" db="EMBL/GenBank/DDBJ databases">
        <authorList>
            <person name="Stevens D.C."/>
        </authorList>
    </citation>
    <scope>NUCLEOTIDE SEQUENCE</scope>
    <source>
        <strain evidence="13">DSM 53165</strain>
    </source>
</reference>
<keyword evidence="7 10" id="KW-1133">Transmembrane helix</keyword>
<dbReference type="SUPFAM" id="SSF51735">
    <property type="entry name" value="NAD(P)-binding Rossmann-fold domains"/>
    <property type="match status" value="1"/>
</dbReference>
<feature type="domain" description="RCK C-terminal" evidence="12">
    <location>
        <begin position="398"/>
        <end position="479"/>
    </location>
</feature>
<dbReference type="InterPro" id="IPR038770">
    <property type="entry name" value="Na+/solute_symporter_sf"/>
</dbReference>
<dbReference type="EMBL" id="JAIRAU010000059">
    <property type="protein sequence ID" value="MBZ5715833.1"/>
    <property type="molecule type" value="Genomic_DNA"/>
</dbReference>
<evidence type="ECO:0000256" key="3">
    <source>
        <dbReference type="ARBA" id="ARBA00022449"/>
    </source>
</evidence>
<evidence type="ECO:0000313" key="14">
    <source>
        <dbReference type="Proteomes" id="UP001139031"/>
    </source>
</evidence>
<dbReference type="Pfam" id="PF02254">
    <property type="entry name" value="TrkA_N"/>
    <property type="match status" value="1"/>
</dbReference>
<evidence type="ECO:0000259" key="11">
    <source>
        <dbReference type="PROSITE" id="PS51201"/>
    </source>
</evidence>
<evidence type="ECO:0000256" key="5">
    <source>
        <dbReference type="ARBA" id="ARBA00022538"/>
    </source>
</evidence>
<feature type="transmembrane region" description="Helical" evidence="10">
    <location>
        <begin position="293"/>
        <end position="316"/>
    </location>
</feature>
<evidence type="ECO:0000256" key="7">
    <source>
        <dbReference type="ARBA" id="ARBA00022989"/>
    </source>
</evidence>
<gene>
    <name evidence="13" type="ORF">K7C98_41940</name>
</gene>
<dbReference type="PANTHER" id="PTHR32507">
    <property type="entry name" value="NA(+)/H(+) ANTIPORTER 1"/>
    <property type="match status" value="1"/>
</dbReference>
<dbReference type="Pfam" id="PF02080">
    <property type="entry name" value="TrkA_C"/>
    <property type="match status" value="1"/>
</dbReference>
<feature type="transmembrane region" description="Helical" evidence="10">
    <location>
        <begin position="328"/>
        <end position="349"/>
    </location>
</feature>
<evidence type="ECO:0000259" key="12">
    <source>
        <dbReference type="PROSITE" id="PS51202"/>
    </source>
</evidence>
<accession>A0ABS7U5V8</accession>
<keyword evidence="14" id="KW-1185">Reference proteome</keyword>
<dbReference type="PROSITE" id="PS51202">
    <property type="entry name" value="RCK_C"/>
    <property type="match status" value="1"/>
</dbReference>
<feature type="transmembrane region" description="Helical" evidence="10">
    <location>
        <begin position="185"/>
        <end position="204"/>
    </location>
</feature>
<feature type="transmembrane region" description="Helical" evidence="10">
    <location>
        <begin position="6"/>
        <end position="22"/>
    </location>
</feature>
<keyword evidence="9 10" id="KW-0472">Membrane</keyword>
<feature type="transmembrane region" description="Helical" evidence="10">
    <location>
        <begin position="55"/>
        <end position="75"/>
    </location>
</feature>
<dbReference type="Gene3D" id="1.20.1530.20">
    <property type="match status" value="1"/>
</dbReference>
<evidence type="ECO:0000256" key="10">
    <source>
        <dbReference type="SAM" id="Phobius"/>
    </source>
</evidence>